<accession>A0ABV2UZR0</accession>
<organism evidence="3 4">
    <name type="scientific">Streptomyces ossamyceticus</name>
    <dbReference type="NCBI Taxonomy" id="249581"/>
    <lineage>
        <taxon>Bacteria</taxon>
        <taxon>Bacillati</taxon>
        <taxon>Actinomycetota</taxon>
        <taxon>Actinomycetes</taxon>
        <taxon>Kitasatosporales</taxon>
        <taxon>Streptomycetaceae</taxon>
        <taxon>Streptomyces</taxon>
    </lineage>
</organism>
<sequence>MPIDLRMSLRRHYTTFLAVLVTGIVLIMAVNGTAPTMDVYLNCLMSVAGMIAAYVLAPPDPSRPGDRDQRPGAAGDEAR</sequence>
<keyword evidence="2" id="KW-1133">Transmembrane helix</keyword>
<name>A0ABV2UZR0_9ACTN</name>
<evidence type="ECO:0000256" key="2">
    <source>
        <dbReference type="SAM" id="Phobius"/>
    </source>
</evidence>
<feature type="region of interest" description="Disordered" evidence="1">
    <location>
        <begin position="59"/>
        <end position="79"/>
    </location>
</feature>
<dbReference type="Proteomes" id="UP001550210">
    <property type="component" value="Unassembled WGS sequence"/>
</dbReference>
<keyword evidence="2" id="KW-0472">Membrane</keyword>
<protein>
    <submittedName>
        <fullName evidence="3">Uncharacterized protein</fullName>
    </submittedName>
</protein>
<evidence type="ECO:0000313" key="3">
    <source>
        <dbReference type="EMBL" id="MET9847038.1"/>
    </source>
</evidence>
<dbReference type="RefSeq" id="WP_355398269.1">
    <property type="nucleotide sequence ID" value="NZ_JBEGHN010000045.1"/>
</dbReference>
<proteinExistence type="predicted"/>
<feature type="compositionally biased region" description="Basic and acidic residues" evidence="1">
    <location>
        <begin position="63"/>
        <end position="79"/>
    </location>
</feature>
<keyword evidence="4" id="KW-1185">Reference proteome</keyword>
<evidence type="ECO:0000313" key="4">
    <source>
        <dbReference type="Proteomes" id="UP001550210"/>
    </source>
</evidence>
<feature type="transmembrane region" description="Helical" evidence="2">
    <location>
        <begin position="39"/>
        <end position="57"/>
    </location>
</feature>
<feature type="transmembrane region" description="Helical" evidence="2">
    <location>
        <begin position="12"/>
        <end position="33"/>
    </location>
</feature>
<evidence type="ECO:0000256" key="1">
    <source>
        <dbReference type="SAM" id="MobiDB-lite"/>
    </source>
</evidence>
<reference evidence="3 4" key="1">
    <citation type="submission" date="2024-06" db="EMBL/GenBank/DDBJ databases">
        <title>The Natural Products Discovery Center: Release of the First 8490 Sequenced Strains for Exploring Actinobacteria Biosynthetic Diversity.</title>
        <authorList>
            <person name="Kalkreuter E."/>
            <person name="Kautsar S.A."/>
            <person name="Yang D."/>
            <person name="Bader C.D."/>
            <person name="Teijaro C.N."/>
            <person name="Fluegel L."/>
            <person name="Davis C.M."/>
            <person name="Simpson J.R."/>
            <person name="Lauterbach L."/>
            <person name="Steele A.D."/>
            <person name="Gui C."/>
            <person name="Meng S."/>
            <person name="Li G."/>
            <person name="Viehrig K."/>
            <person name="Ye F."/>
            <person name="Su P."/>
            <person name="Kiefer A.F."/>
            <person name="Nichols A."/>
            <person name="Cepeda A.J."/>
            <person name="Yan W."/>
            <person name="Fan B."/>
            <person name="Jiang Y."/>
            <person name="Adhikari A."/>
            <person name="Zheng C.-J."/>
            <person name="Schuster L."/>
            <person name="Cowan T.M."/>
            <person name="Smanski M.J."/>
            <person name="Chevrette M.G."/>
            <person name="De Carvalho L.P.S."/>
            <person name="Shen B."/>
        </authorList>
    </citation>
    <scope>NUCLEOTIDE SEQUENCE [LARGE SCALE GENOMIC DNA]</scope>
    <source>
        <strain evidence="3 4">NPDC006434</strain>
    </source>
</reference>
<gene>
    <name evidence="3" type="ORF">ABZZ21_21240</name>
</gene>
<dbReference type="EMBL" id="JBEXPZ010000027">
    <property type="protein sequence ID" value="MET9847038.1"/>
    <property type="molecule type" value="Genomic_DNA"/>
</dbReference>
<comment type="caution">
    <text evidence="3">The sequence shown here is derived from an EMBL/GenBank/DDBJ whole genome shotgun (WGS) entry which is preliminary data.</text>
</comment>
<keyword evidence="2" id="KW-0812">Transmembrane</keyword>